<sequence length="454" mass="50035">MCGASSPTYRRDMSVIDTAESPAVSTGEPPAPPRTWSPAKKVVFRFTFTYTALFCLTFAQITFVFVGVAGNLLPDSAILWQMRALSPVMEWVGRNVFGVDAVLHVDSGSGDQTAIWIYLFLIAVVAAVGTLLWSIVDRRRPDYARLWSWTTLYLRLALGGQMLFYGFAKVIPSQMGPPPLAALLEPFGDFSPASVLWLQVGSSPIYEMLLGSVEVIGGLLLFWTRTATLGAIVSFVAMVQVFILNMTFDVPVKILSFHLVVFSLILLAPQMRNLLDLFVFGRSAHPVDPPALFTRDKLNRWAAGVQVVLGIWVAIGAAQTSWTGYQEYGAGAPKPELYGIWSVQDFRVDGRPVPPLMTDENRWQRIVFDIGGATTLQMMNGALVPVPAEIADGTMQMQQPLASLTIDRPDNDTLVLSGDLDGTPTTIVAHRLDHDAMTLRGRGFNWVQDEPYFR</sequence>
<accession>K6W1Q5</accession>
<protein>
    <recommendedName>
        <fullName evidence="4">DoxX family protein</fullName>
    </recommendedName>
</protein>
<keyword evidence="3" id="KW-1185">Reference proteome</keyword>
<keyword evidence="1" id="KW-1133">Transmembrane helix</keyword>
<feature type="transmembrane region" description="Helical" evidence="1">
    <location>
        <begin position="50"/>
        <end position="73"/>
    </location>
</feature>
<keyword evidence="1" id="KW-0812">Transmembrane</keyword>
<feature type="transmembrane region" description="Helical" evidence="1">
    <location>
        <begin position="229"/>
        <end position="248"/>
    </location>
</feature>
<dbReference type="EMBL" id="BAHE01000054">
    <property type="protein sequence ID" value="GAC02459.1"/>
    <property type="molecule type" value="Genomic_DNA"/>
</dbReference>
<proteinExistence type="predicted"/>
<name>K6W1Q5_9ACTN</name>
<gene>
    <name evidence="2" type="ORF">GONAM_54_00870</name>
</gene>
<evidence type="ECO:0008006" key="4">
    <source>
        <dbReference type="Google" id="ProtNLM"/>
    </source>
</evidence>
<feature type="transmembrane region" description="Helical" evidence="1">
    <location>
        <begin position="146"/>
        <end position="168"/>
    </location>
</feature>
<organism evidence="2 3">
    <name type="scientific">Gordonia namibiensis NBRC 108229</name>
    <dbReference type="NCBI Taxonomy" id="1208314"/>
    <lineage>
        <taxon>Bacteria</taxon>
        <taxon>Bacillati</taxon>
        <taxon>Actinomycetota</taxon>
        <taxon>Actinomycetes</taxon>
        <taxon>Mycobacteriales</taxon>
        <taxon>Gordoniaceae</taxon>
        <taxon>Gordonia</taxon>
    </lineage>
</organism>
<evidence type="ECO:0000256" key="1">
    <source>
        <dbReference type="SAM" id="Phobius"/>
    </source>
</evidence>
<keyword evidence="1" id="KW-0472">Membrane</keyword>
<feature type="transmembrane region" description="Helical" evidence="1">
    <location>
        <begin position="115"/>
        <end position="134"/>
    </location>
</feature>
<evidence type="ECO:0000313" key="2">
    <source>
        <dbReference type="EMBL" id="GAC02459.1"/>
    </source>
</evidence>
<evidence type="ECO:0000313" key="3">
    <source>
        <dbReference type="Proteomes" id="UP000035058"/>
    </source>
</evidence>
<reference evidence="2 3" key="1">
    <citation type="submission" date="2012-08" db="EMBL/GenBank/DDBJ databases">
        <title>Whole genome shotgun sequence of Gordonia namibiensis NBRC 108229.</title>
        <authorList>
            <person name="Isaki-Nakamura S."/>
            <person name="Hosoyama A."/>
            <person name="Tsuchikane K."/>
            <person name="Katsumata H."/>
            <person name="Baba S."/>
            <person name="Yamazaki S."/>
            <person name="Fujita N."/>
        </authorList>
    </citation>
    <scope>NUCLEOTIDE SEQUENCE [LARGE SCALE GENOMIC DNA]</scope>
    <source>
        <strain evidence="2 3">NBRC 108229</strain>
    </source>
</reference>
<dbReference type="AlphaFoldDB" id="K6W1Q5"/>
<dbReference type="Proteomes" id="UP000035058">
    <property type="component" value="Unassembled WGS sequence"/>
</dbReference>
<feature type="transmembrane region" description="Helical" evidence="1">
    <location>
        <begin position="254"/>
        <end position="275"/>
    </location>
</feature>
<comment type="caution">
    <text evidence="2">The sequence shown here is derived from an EMBL/GenBank/DDBJ whole genome shotgun (WGS) entry which is preliminary data.</text>
</comment>